<dbReference type="HOGENOM" id="CLU_1883838_0_0_5"/>
<protein>
    <submittedName>
        <fullName evidence="2">Outer-membrane lipoprotein LolB, putative</fullName>
    </submittedName>
</protein>
<organism evidence="2 3">
    <name type="scientific">Polymorphum gilvum (strain LMG 25793 / CGMCC 1.9160 / SL003B-26A1)</name>
    <dbReference type="NCBI Taxonomy" id="991905"/>
    <lineage>
        <taxon>Bacteria</taxon>
        <taxon>Pseudomonadati</taxon>
        <taxon>Pseudomonadota</taxon>
        <taxon>Alphaproteobacteria</taxon>
        <taxon>Rhodobacterales</taxon>
        <taxon>Paracoccaceae</taxon>
        <taxon>Polymorphum</taxon>
    </lineage>
</organism>
<dbReference type="AlphaFoldDB" id="F2J3B9"/>
<feature type="region of interest" description="Disordered" evidence="1">
    <location>
        <begin position="1"/>
        <end position="59"/>
    </location>
</feature>
<accession>F2J3B9</accession>
<sequence length="135" mass="14052">MTMAKPTREAPATASPQKAGDTSSQPTPRTGTPSAAQRRWLERGLRQPGGKLPLFDEGGREIPARTIRACIAAGWAEPWFSNPIKPDWLVCRLTGKGVEALGSVDLGAGSTDDADARSDAPGAGDGDGPGAMRAR</sequence>
<gene>
    <name evidence="2" type="ordered locus">SL003B_1498</name>
</gene>
<reference evidence="2 3" key="1">
    <citation type="journal article" date="2011" name="J. Bacteriol.">
        <title>Complete genome sequence of Polymorphum gilvum SL003B-26A1T, a crude oil-degrading bacterium from oil-polluted saline soil.</title>
        <authorList>
            <person name="Li S.G."/>
            <person name="Tang Y.Q."/>
            <person name="Nie Y."/>
            <person name="Cai M."/>
            <person name="Wu X.L."/>
        </authorList>
    </citation>
    <scope>NUCLEOTIDE SEQUENCE [LARGE SCALE GENOMIC DNA]</scope>
    <source>
        <strain evidence="3">LMG 25793 / CGMCC 1.9160 / SL003B-26A1</strain>
    </source>
</reference>
<keyword evidence="3" id="KW-1185">Reference proteome</keyword>
<evidence type="ECO:0000313" key="2">
    <source>
        <dbReference type="EMBL" id="ADZ69926.1"/>
    </source>
</evidence>
<evidence type="ECO:0000256" key="1">
    <source>
        <dbReference type="SAM" id="MobiDB-lite"/>
    </source>
</evidence>
<feature type="compositionally biased region" description="Polar residues" evidence="1">
    <location>
        <begin position="14"/>
        <end position="35"/>
    </location>
</feature>
<feature type="region of interest" description="Disordered" evidence="1">
    <location>
        <begin position="103"/>
        <end position="135"/>
    </location>
</feature>
<dbReference type="eggNOG" id="ENOG50332Z7">
    <property type="taxonomic scope" value="Bacteria"/>
</dbReference>
<dbReference type="Proteomes" id="UP000008130">
    <property type="component" value="Chromosome"/>
</dbReference>
<dbReference type="PATRIC" id="fig|991905.3.peg.1540"/>
<dbReference type="KEGG" id="pgv:SL003B_1498"/>
<dbReference type="EMBL" id="CP002568">
    <property type="protein sequence ID" value="ADZ69926.1"/>
    <property type="molecule type" value="Genomic_DNA"/>
</dbReference>
<evidence type="ECO:0000313" key="3">
    <source>
        <dbReference type="Proteomes" id="UP000008130"/>
    </source>
</evidence>
<proteinExistence type="predicted"/>
<keyword evidence="2" id="KW-0449">Lipoprotein</keyword>
<name>F2J3B9_POLGS</name>
<dbReference type="STRING" id="991905.SL003B_1498"/>